<dbReference type="AlphaFoldDB" id="A0A433DDZ7"/>
<evidence type="ECO:0000313" key="2">
    <source>
        <dbReference type="Proteomes" id="UP000268093"/>
    </source>
</evidence>
<reference evidence="1 2" key="1">
    <citation type="journal article" date="2018" name="New Phytol.">
        <title>Phylogenomics of Endogonaceae and evolution of mycorrhizas within Mucoromycota.</title>
        <authorList>
            <person name="Chang Y."/>
            <person name="Desiro A."/>
            <person name="Na H."/>
            <person name="Sandor L."/>
            <person name="Lipzen A."/>
            <person name="Clum A."/>
            <person name="Barry K."/>
            <person name="Grigoriev I.V."/>
            <person name="Martin F.M."/>
            <person name="Stajich J.E."/>
            <person name="Smith M.E."/>
            <person name="Bonito G."/>
            <person name="Spatafora J.W."/>
        </authorList>
    </citation>
    <scope>NUCLEOTIDE SEQUENCE [LARGE SCALE GENOMIC DNA]</scope>
    <source>
        <strain evidence="1 2">GMNB39</strain>
    </source>
</reference>
<dbReference type="EMBL" id="RBNI01002625">
    <property type="protein sequence ID" value="RUP49082.1"/>
    <property type="molecule type" value="Genomic_DNA"/>
</dbReference>
<evidence type="ECO:0000313" key="1">
    <source>
        <dbReference type="EMBL" id="RUP49082.1"/>
    </source>
</evidence>
<gene>
    <name evidence="1" type="ORF">BC936DRAFT_143323</name>
</gene>
<dbReference type="Proteomes" id="UP000268093">
    <property type="component" value="Unassembled WGS sequence"/>
</dbReference>
<protein>
    <submittedName>
        <fullName evidence="1">Uncharacterized protein</fullName>
    </submittedName>
</protein>
<dbReference type="OrthoDB" id="10264956at2759"/>
<comment type="caution">
    <text evidence="1">The sequence shown here is derived from an EMBL/GenBank/DDBJ whole genome shotgun (WGS) entry which is preliminary data.</text>
</comment>
<organism evidence="1 2">
    <name type="scientific">Jimgerdemannia flammicorona</name>
    <dbReference type="NCBI Taxonomy" id="994334"/>
    <lineage>
        <taxon>Eukaryota</taxon>
        <taxon>Fungi</taxon>
        <taxon>Fungi incertae sedis</taxon>
        <taxon>Mucoromycota</taxon>
        <taxon>Mucoromycotina</taxon>
        <taxon>Endogonomycetes</taxon>
        <taxon>Endogonales</taxon>
        <taxon>Endogonaceae</taxon>
        <taxon>Jimgerdemannia</taxon>
    </lineage>
</organism>
<proteinExistence type="predicted"/>
<sequence length="124" mass="13794">MSPDLLAVTCVGIDGDPDPAFKRLCMPCRSCRMWLRFALINGNAFYSTYKRPPSHKLSGIVRQELPATKLMDPGTVSQAGAYSNEESCDLVAKQSLTTLRAITPLSPFRFPSSPPRQRGSYYYN</sequence>
<keyword evidence="2" id="KW-1185">Reference proteome</keyword>
<name>A0A433DDZ7_9FUNG</name>
<accession>A0A433DDZ7</accession>